<dbReference type="PRINTS" id="PR00480">
    <property type="entry name" value="ASTACIN"/>
</dbReference>
<evidence type="ECO:0000313" key="9">
    <source>
        <dbReference type="Proteomes" id="UP001652621"/>
    </source>
</evidence>
<keyword evidence="2 6" id="KW-0479">Metal-binding</keyword>
<feature type="active site" evidence="6">
    <location>
        <position position="246"/>
    </location>
</feature>
<dbReference type="PANTHER" id="PTHR10127:SF780">
    <property type="entry name" value="METALLOENDOPEPTIDASE"/>
    <property type="match status" value="1"/>
</dbReference>
<comment type="caution">
    <text evidence="6">Lacks conserved residue(s) required for the propagation of feature annotation.</text>
</comment>
<gene>
    <name evidence="10" type="primary">LOC131807193</name>
</gene>
<dbReference type="InterPro" id="IPR001506">
    <property type="entry name" value="Peptidase_M12A"/>
</dbReference>
<comment type="cofactor">
    <cofactor evidence="6 7">
        <name>Zn(2+)</name>
        <dbReference type="ChEBI" id="CHEBI:29105"/>
    </cofactor>
    <text evidence="6 7">Binds 1 zinc ion per subunit.</text>
</comment>
<evidence type="ECO:0000313" key="10">
    <source>
        <dbReference type="RefSeq" id="XP_058988217.1"/>
    </source>
</evidence>
<dbReference type="Pfam" id="PF01400">
    <property type="entry name" value="Astacin"/>
    <property type="match status" value="1"/>
</dbReference>
<feature type="binding site" evidence="6">
    <location>
        <position position="249"/>
    </location>
    <ligand>
        <name>Zn(2+)</name>
        <dbReference type="ChEBI" id="CHEBI:29105"/>
        <note>catalytic</note>
    </ligand>
</feature>
<feature type="binding site" evidence="6">
    <location>
        <position position="255"/>
    </location>
    <ligand>
        <name>Zn(2+)</name>
        <dbReference type="ChEBI" id="CHEBI:29105"/>
        <note>catalytic</note>
    </ligand>
</feature>
<evidence type="ECO:0000256" key="2">
    <source>
        <dbReference type="ARBA" id="ARBA00022723"/>
    </source>
</evidence>
<dbReference type="RefSeq" id="XP_058988217.1">
    <property type="nucleotide sequence ID" value="XM_059132234.1"/>
</dbReference>
<dbReference type="SUPFAM" id="SSF55486">
    <property type="entry name" value="Metalloproteases ('zincins'), catalytic domain"/>
    <property type="match status" value="1"/>
</dbReference>
<evidence type="ECO:0000256" key="4">
    <source>
        <dbReference type="ARBA" id="ARBA00022833"/>
    </source>
</evidence>
<name>A0ABM3VQY3_MUSDO</name>
<dbReference type="InterPro" id="IPR006026">
    <property type="entry name" value="Peptidase_Metallo"/>
</dbReference>
<keyword evidence="4 6" id="KW-0862">Zinc</keyword>
<evidence type="ECO:0000259" key="8">
    <source>
        <dbReference type="PROSITE" id="PS51864"/>
    </source>
</evidence>
<organism evidence="9 10">
    <name type="scientific">Musca domestica</name>
    <name type="common">House fly</name>
    <dbReference type="NCBI Taxonomy" id="7370"/>
    <lineage>
        <taxon>Eukaryota</taxon>
        <taxon>Metazoa</taxon>
        <taxon>Ecdysozoa</taxon>
        <taxon>Arthropoda</taxon>
        <taxon>Hexapoda</taxon>
        <taxon>Insecta</taxon>
        <taxon>Pterygota</taxon>
        <taxon>Neoptera</taxon>
        <taxon>Endopterygota</taxon>
        <taxon>Diptera</taxon>
        <taxon>Brachycera</taxon>
        <taxon>Muscomorpha</taxon>
        <taxon>Muscoidea</taxon>
        <taxon>Muscidae</taxon>
        <taxon>Musca</taxon>
    </lineage>
</organism>
<evidence type="ECO:0000256" key="1">
    <source>
        <dbReference type="ARBA" id="ARBA00022670"/>
    </source>
</evidence>
<feature type="chain" id="PRO_5044992389" description="Metalloendopeptidase" evidence="7">
    <location>
        <begin position="20"/>
        <end position="388"/>
    </location>
</feature>
<reference evidence="10" key="1">
    <citation type="submission" date="2025-08" db="UniProtKB">
        <authorList>
            <consortium name="RefSeq"/>
        </authorList>
    </citation>
    <scope>IDENTIFICATION</scope>
    <source>
        <strain evidence="10">Aabys</strain>
        <tissue evidence="10">Whole body</tissue>
    </source>
</reference>
<evidence type="ECO:0000256" key="5">
    <source>
        <dbReference type="ARBA" id="ARBA00023049"/>
    </source>
</evidence>
<keyword evidence="3 6" id="KW-0378">Hydrolase</keyword>
<dbReference type="Proteomes" id="UP001652621">
    <property type="component" value="Unplaced"/>
</dbReference>
<keyword evidence="5 6" id="KW-0482">Metalloprotease</keyword>
<dbReference type="InterPro" id="IPR034035">
    <property type="entry name" value="Astacin-like_dom"/>
</dbReference>
<sequence length="388" mass="43666">MGSVKFSLIICLSFAMARCIPLNENNFHVNLGNRIVEINSEETEGFEINLEDYPDIPLESDHLISGISNGFPSLDDSHIEEIGTTTEPAAKDPNVLDLSIYGSSLYRIPDYNKTARLLEEYEPESAAVNPEELGPYVEGDILMPQTSVILKNGLISTSTRWPNGIVPYEIGAQFQRRDMNVIRNAIQEYHRRTCIRFVPRTNEKDYISIVNGKSGCWSSIGRVGGKQEVNLQSPGCLSKPGTAMHELMHVLGFLHEQNRQERDGFVDIKYQNIRQAAYENFKKVSPTIAFGVPYDYGSVMHYSPRAFSQNGQPTIVAKHPDGNQIMGQRNGFSNLDIEKINRMYNCYANDLNNEIQPSDIPTRTAYARPGRLIENIVSNLMSRLNQVV</sequence>
<keyword evidence="1 6" id="KW-0645">Protease</keyword>
<dbReference type="CDD" id="cd04280">
    <property type="entry name" value="ZnMc_astacin_like"/>
    <property type="match status" value="1"/>
</dbReference>
<accession>A0ABM3VQY3</accession>
<evidence type="ECO:0000256" key="6">
    <source>
        <dbReference type="PROSITE-ProRule" id="PRU01211"/>
    </source>
</evidence>
<keyword evidence="9" id="KW-1185">Reference proteome</keyword>
<evidence type="ECO:0000256" key="7">
    <source>
        <dbReference type="RuleBase" id="RU361183"/>
    </source>
</evidence>
<evidence type="ECO:0000256" key="3">
    <source>
        <dbReference type="ARBA" id="ARBA00022801"/>
    </source>
</evidence>
<dbReference type="GeneID" id="131807193"/>
<dbReference type="EC" id="3.4.24.-" evidence="7"/>
<keyword evidence="7" id="KW-0732">Signal</keyword>
<dbReference type="SMART" id="SM00235">
    <property type="entry name" value="ZnMc"/>
    <property type="match status" value="1"/>
</dbReference>
<dbReference type="InterPro" id="IPR024079">
    <property type="entry name" value="MetalloPept_cat_dom_sf"/>
</dbReference>
<protein>
    <recommendedName>
        <fullName evidence="7">Metalloendopeptidase</fullName>
        <ecNumber evidence="7">3.4.24.-</ecNumber>
    </recommendedName>
</protein>
<dbReference type="Gene3D" id="3.40.390.10">
    <property type="entry name" value="Collagenase (Catalytic Domain)"/>
    <property type="match status" value="1"/>
</dbReference>
<feature type="binding site" evidence="6">
    <location>
        <position position="245"/>
    </location>
    <ligand>
        <name>Zn(2+)</name>
        <dbReference type="ChEBI" id="CHEBI:29105"/>
        <note>catalytic</note>
    </ligand>
</feature>
<proteinExistence type="predicted"/>
<dbReference type="PROSITE" id="PS51864">
    <property type="entry name" value="ASTACIN"/>
    <property type="match status" value="1"/>
</dbReference>
<feature type="signal peptide" evidence="7">
    <location>
        <begin position="1"/>
        <end position="19"/>
    </location>
</feature>
<feature type="domain" description="Peptidase M12A" evidence="8">
    <location>
        <begin position="152"/>
        <end position="347"/>
    </location>
</feature>
<dbReference type="PANTHER" id="PTHR10127">
    <property type="entry name" value="DISCOIDIN, CUB, EGF, LAMININ , AND ZINC METALLOPROTEASE DOMAIN CONTAINING"/>
    <property type="match status" value="1"/>
</dbReference>